<dbReference type="GO" id="GO:0005737">
    <property type="term" value="C:cytoplasm"/>
    <property type="evidence" value="ECO:0007669"/>
    <property type="project" value="UniProtKB-ARBA"/>
</dbReference>
<dbReference type="PATRIC" id="fig|1150625.3.peg.2301"/>
<dbReference type="InterPro" id="IPR024937">
    <property type="entry name" value="Domain_X"/>
</dbReference>
<accession>A0A147K737</accession>
<dbReference type="Proteomes" id="UP000074108">
    <property type="component" value="Unassembled WGS sequence"/>
</dbReference>
<gene>
    <name evidence="2" type="ORF">Q75_10815</name>
</gene>
<dbReference type="Pfam" id="PF01348">
    <property type="entry name" value="Intron_maturas2"/>
    <property type="match status" value="1"/>
</dbReference>
<dbReference type="RefSeq" id="WP_059351354.1">
    <property type="nucleotide sequence ID" value="NZ_LDYG01000032.1"/>
</dbReference>
<reference evidence="2 3" key="1">
    <citation type="journal article" date="2016" name="Front. Microbiol.">
        <title>Microevolution Analysis of Bacillus coahuilensis Unveils Differences in Phosphorus Acquisition Strategies and Their Regulation.</title>
        <authorList>
            <person name="Gomez-Lunar Z."/>
            <person name="Hernandez-Gonzalez I."/>
            <person name="Rodriguez-Torres M.D."/>
            <person name="Souza V."/>
            <person name="Olmedo-Alvarez G."/>
        </authorList>
    </citation>
    <scope>NUCLEOTIDE SEQUENCE [LARGE SCALE GENOMIC DNA]</scope>
    <source>
        <strain evidence="3">p1.1.43</strain>
    </source>
</reference>
<proteinExistence type="predicted"/>
<protein>
    <recommendedName>
        <fullName evidence="1">Domain X domain-containing protein</fullName>
    </recommendedName>
</protein>
<comment type="caution">
    <text evidence="2">The sequence shown here is derived from an EMBL/GenBank/DDBJ whole genome shotgun (WGS) entry which is preliminary data.</text>
</comment>
<dbReference type="GO" id="GO:0006397">
    <property type="term" value="P:mRNA processing"/>
    <property type="evidence" value="ECO:0007669"/>
    <property type="project" value="InterPro"/>
</dbReference>
<feature type="domain" description="Domain X" evidence="1">
    <location>
        <begin position="258"/>
        <end position="343"/>
    </location>
</feature>
<organism evidence="2 3">
    <name type="scientific">Bacillus coahuilensis p1.1.43</name>
    <dbReference type="NCBI Taxonomy" id="1150625"/>
    <lineage>
        <taxon>Bacteria</taxon>
        <taxon>Bacillati</taxon>
        <taxon>Bacillota</taxon>
        <taxon>Bacilli</taxon>
        <taxon>Bacillales</taxon>
        <taxon>Bacillaceae</taxon>
        <taxon>Bacillus</taxon>
    </lineage>
</organism>
<dbReference type="EMBL" id="LDYG01000032">
    <property type="protein sequence ID" value="KUP05870.1"/>
    <property type="molecule type" value="Genomic_DNA"/>
</dbReference>
<evidence type="ECO:0000313" key="2">
    <source>
        <dbReference type="EMBL" id="KUP05870.1"/>
    </source>
</evidence>
<dbReference type="AlphaFoldDB" id="A0A147K737"/>
<sequence length="356" mass="42515">MARNPFLQLDVLHNRYKMNKPLTDCYRLIFHRKLWSTLFSARKEEEIESSWLHCLSKKGRLYTAKKLEDTYLYSVVTYTLSQIFIPHETSHIYVLQGIKNWKEVTHFLTGTISSLTPKVLQHKVDSFLQATIQDSKFNQLVMRLLKWTRQSSASKEVKKFLSLCERLALLQLDKEMRIQFERIGIHAYYVRYDVDVLIGFHGKEKAFQENPFLSLPIQFSSHRKKKRVDFLQHRITAMRKANEEISRSHHLIQITIPKLELIQFSKKYGTLQPFRSKHRPYLMYKTEEEIRRVYQRECTEMWNFYKVASNKRILKKVMHLAKGSFLKTIAGKRKSTVRKVIEKRKDYCTVTNLMKL</sequence>
<evidence type="ECO:0000259" key="1">
    <source>
        <dbReference type="Pfam" id="PF01348"/>
    </source>
</evidence>
<name>A0A147K737_9BACI</name>
<evidence type="ECO:0000313" key="3">
    <source>
        <dbReference type="Proteomes" id="UP000074108"/>
    </source>
</evidence>
<keyword evidence="3" id="KW-1185">Reference proteome</keyword>